<keyword evidence="3" id="KW-1185">Reference proteome</keyword>
<keyword evidence="1" id="KW-0472">Membrane</keyword>
<keyword evidence="1" id="KW-1133">Transmembrane helix</keyword>
<evidence type="ECO:0000313" key="2">
    <source>
        <dbReference type="EMBL" id="KAK0421518.1"/>
    </source>
</evidence>
<sequence>MSWRNQIASPPPSNLATVFSNIREVSFSLRRTVVVVVVTLASNIRESIQGVVHFLRHRTNEDFRETYGDTARISRLEPGGPPNRTLLATSWLNVLLYMSQVALSIYYLHHFSASRWLRYWILASLVLDGACSIVVMASVYVQLRRSSSVIDIGRSYSQVWLSARNKEHRMDNHPCYSIFRHGCSMLTLHYQFCVMRTNGPDDCLLSGLDMSAHGNTLYIYKKRITTCHSTSIDLRFHNSYFYNTDDHLSVHFLECLTVLSTLILLKDSSASGDPVALTTICFKHTSGTETAGNFTQISPGWYPLA</sequence>
<feature type="transmembrane region" description="Helical" evidence="1">
    <location>
        <begin position="119"/>
        <end position="141"/>
    </location>
</feature>
<comment type="caution">
    <text evidence="2">The sequence shown here is derived from an EMBL/GenBank/DDBJ whole genome shotgun (WGS) entry which is preliminary data.</text>
</comment>
<dbReference type="AlphaFoldDB" id="A0AA39M5H6"/>
<gene>
    <name evidence="2" type="ORF">EV421DRAFT_1747878</name>
</gene>
<feature type="transmembrane region" description="Helical" evidence="1">
    <location>
        <begin position="85"/>
        <end position="107"/>
    </location>
</feature>
<accession>A0AA39M5H6</accession>
<organism evidence="2 3">
    <name type="scientific">Armillaria borealis</name>
    <dbReference type="NCBI Taxonomy" id="47425"/>
    <lineage>
        <taxon>Eukaryota</taxon>
        <taxon>Fungi</taxon>
        <taxon>Dikarya</taxon>
        <taxon>Basidiomycota</taxon>
        <taxon>Agaricomycotina</taxon>
        <taxon>Agaricomycetes</taxon>
        <taxon>Agaricomycetidae</taxon>
        <taxon>Agaricales</taxon>
        <taxon>Marasmiineae</taxon>
        <taxon>Physalacriaceae</taxon>
        <taxon>Armillaria</taxon>
    </lineage>
</organism>
<name>A0AA39M5H6_9AGAR</name>
<protein>
    <submittedName>
        <fullName evidence="2">Uncharacterized protein</fullName>
    </submittedName>
</protein>
<evidence type="ECO:0000313" key="3">
    <source>
        <dbReference type="Proteomes" id="UP001175226"/>
    </source>
</evidence>
<evidence type="ECO:0000256" key="1">
    <source>
        <dbReference type="SAM" id="Phobius"/>
    </source>
</evidence>
<dbReference type="Proteomes" id="UP001175226">
    <property type="component" value="Unassembled WGS sequence"/>
</dbReference>
<reference evidence="2" key="1">
    <citation type="submission" date="2023-06" db="EMBL/GenBank/DDBJ databases">
        <authorList>
            <consortium name="Lawrence Berkeley National Laboratory"/>
            <person name="Ahrendt S."/>
            <person name="Sahu N."/>
            <person name="Indic B."/>
            <person name="Wong-Bajracharya J."/>
            <person name="Merenyi Z."/>
            <person name="Ke H.-M."/>
            <person name="Monk M."/>
            <person name="Kocsube S."/>
            <person name="Drula E."/>
            <person name="Lipzen A."/>
            <person name="Balint B."/>
            <person name="Henrissat B."/>
            <person name="Andreopoulos B."/>
            <person name="Martin F.M."/>
            <person name="Harder C.B."/>
            <person name="Rigling D."/>
            <person name="Ford K.L."/>
            <person name="Foster G.D."/>
            <person name="Pangilinan J."/>
            <person name="Papanicolaou A."/>
            <person name="Barry K."/>
            <person name="LaButti K."/>
            <person name="Viragh M."/>
            <person name="Koriabine M."/>
            <person name="Yan M."/>
            <person name="Riley R."/>
            <person name="Champramary S."/>
            <person name="Plett K.L."/>
            <person name="Tsai I.J."/>
            <person name="Slot J."/>
            <person name="Sipos G."/>
            <person name="Plett J."/>
            <person name="Nagy L.G."/>
            <person name="Grigoriev I.V."/>
        </authorList>
    </citation>
    <scope>NUCLEOTIDE SEQUENCE</scope>
    <source>
        <strain evidence="2">FPL87.14</strain>
    </source>
</reference>
<keyword evidence="1" id="KW-0812">Transmembrane</keyword>
<dbReference type="EMBL" id="JAUEPT010000569">
    <property type="protein sequence ID" value="KAK0421518.1"/>
    <property type="molecule type" value="Genomic_DNA"/>
</dbReference>
<proteinExistence type="predicted"/>